<dbReference type="EMBL" id="CAXKWB010010606">
    <property type="protein sequence ID" value="CAL4098629.1"/>
    <property type="molecule type" value="Genomic_DNA"/>
</dbReference>
<evidence type="ECO:0000256" key="4">
    <source>
        <dbReference type="SAM" id="MobiDB-lite"/>
    </source>
</evidence>
<dbReference type="SMART" id="SM00614">
    <property type="entry name" value="ZnF_BED"/>
    <property type="match status" value="1"/>
</dbReference>
<dbReference type="AlphaFoldDB" id="A0AAV2QS81"/>
<keyword evidence="2" id="KW-0863">Zinc-finger</keyword>
<keyword evidence="3" id="KW-0862">Zinc</keyword>
<dbReference type="GO" id="GO:0003677">
    <property type="term" value="F:DNA binding"/>
    <property type="evidence" value="ECO:0007669"/>
    <property type="project" value="InterPro"/>
</dbReference>
<evidence type="ECO:0000313" key="7">
    <source>
        <dbReference type="EMBL" id="CAL4098631.1"/>
    </source>
</evidence>
<sequence>MNTNTWEKPYQKITNVTRYFLEYTMEEDSMTDISGVSDDSQGDKDYVQPPSGQERSDTPSSTLNRGRRARERRRGKELRENAFREANERHEGEAAITNEASASVGPIWRRESTGVLWKHVKREGNWIQCNHCPKRLKCSSSTTTAMSHLKNKHYEKYIADVSPSSSSGAAPSVQRCQRTLNKYIKRPTDPYPRTHGKCQEMDRNVALLIVKI</sequence>
<feature type="domain" description="BED-type" evidence="5">
    <location>
        <begin position="116"/>
        <end position="153"/>
    </location>
</feature>
<dbReference type="Proteomes" id="UP001497623">
    <property type="component" value="Unassembled WGS sequence"/>
</dbReference>
<evidence type="ECO:0000256" key="3">
    <source>
        <dbReference type="ARBA" id="ARBA00022833"/>
    </source>
</evidence>
<dbReference type="Pfam" id="PF02892">
    <property type="entry name" value="zf-BED"/>
    <property type="match status" value="1"/>
</dbReference>
<dbReference type="InterPro" id="IPR003656">
    <property type="entry name" value="Znf_BED"/>
</dbReference>
<dbReference type="InterPro" id="IPR036236">
    <property type="entry name" value="Znf_C2H2_sf"/>
</dbReference>
<organism evidence="6 8">
    <name type="scientific">Meganyctiphanes norvegica</name>
    <name type="common">Northern krill</name>
    <name type="synonym">Thysanopoda norvegica</name>
    <dbReference type="NCBI Taxonomy" id="48144"/>
    <lineage>
        <taxon>Eukaryota</taxon>
        <taxon>Metazoa</taxon>
        <taxon>Ecdysozoa</taxon>
        <taxon>Arthropoda</taxon>
        <taxon>Crustacea</taxon>
        <taxon>Multicrustacea</taxon>
        <taxon>Malacostraca</taxon>
        <taxon>Eumalacostraca</taxon>
        <taxon>Eucarida</taxon>
        <taxon>Euphausiacea</taxon>
        <taxon>Euphausiidae</taxon>
        <taxon>Meganyctiphanes</taxon>
    </lineage>
</organism>
<comment type="caution">
    <text evidence="6">The sequence shown here is derived from an EMBL/GenBank/DDBJ whole genome shotgun (WGS) entry which is preliminary data.</text>
</comment>
<feature type="compositionally biased region" description="Polar residues" evidence="4">
    <location>
        <begin position="50"/>
        <end position="64"/>
    </location>
</feature>
<dbReference type="GO" id="GO:0008270">
    <property type="term" value="F:zinc ion binding"/>
    <property type="evidence" value="ECO:0007669"/>
    <property type="project" value="UniProtKB-KW"/>
</dbReference>
<evidence type="ECO:0000313" key="8">
    <source>
        <dbReference type="Proteomes" id="UP001497623"/>
    </source>
</evidence>
<accession>A0AAV2QS81</accession>
<reference evidence="6 8" key="1">
    <citation type="submission" date="2024-05" db="EMBL/GenBank/DDBJ databases">
        <authorList>
            <person name="Wallberg A."/>
        </authorList>
    </citation>
    <scope>NUCLEOTIDE SEQUENCE [LARGE SCALE GENOMIC DNA]</scope>
</reference>
<gene>
    <name evidence="6" type="ORF">MNOR_LOCUS16282</name>
    <name evidence="7" type="ORF">MNOR_LOCUS16283</name>
</gene>
<protein>
    <recommendedName>
        <fullName evidence="5">BED-type domain-containing protein</fullName>
    </recommendedName>
</protein>
<evidence type="ECO:0000256" key="1">
    <source>
        <dbReference type="ARBA" id="ARBA00022723"/>
    </source>
</evidence>
<dbReference type="SUPFAM" id="SSF57667">
    <property type="entry name" value="beta-beta-alpha zinc fingers"/>
    <property type="match status" value="1"/>
</dbReference>
<evidence type="ECO:0000256" key="2">
    <source>
        <dbReference type="ARBA" id="ARBA00022771"/>
    </source>
</evidence>
<feature type="region of interest" description="Disordered" evidence="4">
    <location>
        <begin position="31"/>
        <end position="98"/>
    </location>
</feature>
<evidence type="ECO:0000259" key="5">
    <source>
        <dbReference type="Pfam" id="PF02892"/>
    </source>
</evidence>
<evidence type="ECO:0000313" key="6">
    <source>
        <dbReference type="EMBL" id="CAL4098629.1"/>
    </source>
</evidence>
<feature type="compositionally biased region" description="Basic and acidic residues" evidence="4">
    <location>
        <begin position="77"/>
        <end position="93"/>
    </location>
</feature>
<keyword evidence="8" id="KW-1185">Reference proteome</keyword>
<name>A0AAV2QS81_MEGNR</name>
<feature type="compositionally biased region" description="Basic residues" evidence="4">
    <location>
        <begin position="65"/>
        <end position="76"/>
    </location>
</feature>
<proteinExistence type="predicted"/>
<dbReference type="EMBL" id="CAXKWB010010606">
    <property type="protein sequence ID" value="CAL4098631.1"/>
    <property type="molecule type" value="Genomic_DNA"/>
</dbReference>
<keyword evidence="1" id="KW-0479">Metal-binding</keyword>